<dbReference type="SMART" id="SM00429">
    <property type="entry name" value="IPT"/>
    <property type="match status" value="5"/>
</dbReference>
<evidence type="ECO:0000256" key="3">
    <source>
        <dbReference type="ARBA" id="ARBA00022729"/>
    </source>
</evidence>
<feature type="domain" description="IPT/TIG" evidence="7">
    <location>
        <begin position="995"/>
        <end position="1083"/>
    </location>
</feature>
<evidence type="ECO:0000256" key="1">
    <source>
        <dbReference type="ARBA" id="ARBA00004167"/>
    </source>
</evidence>
<keyword evidence="10" id="KW-1185">Reference proteome</keyword>
<evidence type="ECO:0000256" key="4">
    <source>
        <dbReference type="ARBA" id="ARBA00022737"/>
    </source>
</evidence>
<dbReference type="Proteomes" id="UP000290572">
    <property type="component" value="Unassembled WGS sequence"/>
</dbReference>
<dbReference type="InterPro" id="IPR031148">
    <property type="entry name" value="Plexin"/>
</dbReference>
<dbReference type="GO" id="GO:0017154">
    <property type="term" value="F:semaphorin receptor activity"/>
    <property type="evidence" value="ECO:0007669"/>
    <property type="project" value="InterPro"/>
</dbReference>
<dbReference type="InterPro" id="IPR036352">
    <property type="entry name" value="Semap_dom_sf"/>
</dbReference>
<dbReference type="InterPro" id="IPR014756">
    <property type="entry name" value="Ig_E-set"/>
</dbReference>
<keyword evidence="6" id="KW-0325">Glycoprotein</keyword>
<evidence type="ECO:0000259" key="7">
    <source>
        <dbReference type="SMART" id="SM00429"/>
    </source>
</evidence>
<dbReference type="STRING" id="84645.A0A498MLX7"/>
<dbReference type="Gene3D" id="2.60.40.10">
    <property type="entry name" value="Immunoglobulins"/>
    <property type="match status" value="4"/>
</dbReference>
<dbReference type="CDD" id="cd00102">
    <property type="entry name" value="IPT"/>
    <property type="match status" value="4"/>
</dbReference>
<feature type="domain" description="Sema" evidence="8">
    <location>
        <begin position="1312"/>
        <end position="1648"/>
    </location>
</feature>
<evidence type="ECO:0000313" key="9">
    <source>
        <dbReference type="EMBL" id="RXN21260.1"/>
    </source>
</evidence>
<comment type="subcellular location">
    <subcellularLocation>
        <location evidence="1">Membrane</location>
        <topology evidence="1">Single-pass membrane protein</topology>
    </subcellularLocation>
</comment>
<dbReference type="SUPFAM" id="SSF101912">
    <property type="entry name" value="Sema domain"/>
    <property type="match status" value="3"/>
</dbReference>
<feature type="domain" description="IPT/TIG" evidence="7">
    <location>
        <begin position="2315"/>
        <end position="2399"/>
    </location>
</feature>
<dbReference type="PANTHER" id="PTHR22625:SF44">
    <property type="entry name" value="PLEXIN-B"/>
    <property type="match status" value="1"/>
</dbReference>
<dbReference type="GO" id="GO:0008360">
    <property type="term" value="P:regulation of cell shape"/>
    <property type="evidence" value="ECO:0007669"/>
    <property type="project" value="TreeGrafter"/>
</dbReference>
<evidence type="ECO:0000259" key="8">
    <source>
        <dbReference type="SMART" id="SM00630"/>
    </source>
</evidence>
<dbReference type="InterPro" id="IPR001627">
    <property type="entry name" value="Semap_dom"/>
</dbReference>
<organism evidence="9 10">
    <name type="scientific">Labeo rohita</name>
    <name type="common">Indian major carp</name>
    <name type="synonym">Cyprinus rohita</name>
    <dbReference type="NCBI Taxonomy" id="84645"/>
    <lineage>
        <taxon>Eukaryota</taxon>
        <taxon>Metazoa</taxon>
        <taxon>Chordata</taxon>
        <taxon>Craniata</taxon>
        <taxon>Vertebrata</taxon>
        <taxon>Euteleostomi</taxon>
        <taxon>Actinopterygii</taxon>
        <taxon>Neopterygii</taxon>
        <taxon>Teleostei</taxon>
        <taxon>Ostariophysi</taxon>
        <taxon>Cypriniformes</taxon>
        <taxon>Cyprinidae</taxon>
        <taxon>Labeoninae</taxon>
        <taxon>Labeonini</taxon>
        <taxon>Labeo</taxon>
    </lineage>
</organism>
<evidence type="ECO:0000256" key="5">
    <source>
        <dbReference type="ARBA" id="ARBA00022989"/>
    </source>
</evidence>
<evidence type="ECO:0000256" key="2">
    <source>
        <dbReference type="ARBA" id="ARBA00022692"/>
    </source>
</evidence>
<dbReference type="Gene3D" id="3.30.1680.10">
    <property type="entry name" value="ligand-binding face of the semaphorins, domain 2"/>
    <property type="match status" value="1"/>
</dbReference>
<comment type="caution">
    <text evidence="9">The sequence shown here is derived from an EMBL/GenBank/DDBJ whole genome shotgun (WGS) entry which is preliminary data.</text>
</comment>
<dbReference type="EMBL" id="QBIY01012616">
    <property type="protein sequence ID" value="RXN21260.1"/>
    <property type="molecule type" value="Genomic_DNA"/>
</dbReference>
<name>A0A498MLX7_LABRO</name>
<evidence type="ECO:0000313" key="10">
    <source>
        <dbReference type="Proteomes" id="UP000290572"/>
    </source>
</evidence>
<dbReference type="InterPro" id="IPR013783">
    <property type="entry name" value="Ig-like_fold"/>
</dbReference>
<dbReference type="Gene3D" id="2.130.10.10">
    <property type="entry name" value="YVTN repeat-like/Quinoprotein amine dehydrogenase"/>
    <property type="match status" value="3"/>
</dbReference>
<dbReference type="SUPFAM" id="SSF81296">
    <property type="entry name" value="E set domains"/>
    <property type="match status" value="2"/>
</dbReference>
<dbReference type="InterPro" id="IPR015943">
    <property type="entry name" value="WD40/YVTN_repeat-like_dom_sf"/>
</dbReference>
<dbReference type="GO" id="GO:0050772">
    <property type="term" value="P:positive regulation of axonogenesis"/>
    <property type="evidence" value="ECO:0007669"/>
    <property type="project" value="TreeGrafter"/>
</dbReference>
<proteinExistence type="predicted"/>
<dbReference type="Pfam" id="PF01833">
    <property type="entry name" value="TIG"/>
    <property type="match status" value="1"/>
</dbReference>
<dbReference type="SUPFAM" id="SSF103575">
    <property type="entry name" value="Plexin repeat"/>
    <property type="match status" value="1"/>
</dbReference>
<keyword evidence="2" id="KW-0812">Transmembrane</keyword>
<dbReference type="GO" id="GO:0007399">
    <property type="term" value="P:nervous system development"/>
    <property type="evidence" value="ECO:0007669"/>
    <property type="project" value="UniProtKB-ARBA"/>
</dbReference>
<dbReference type="GO" id="GO:0002116">
    <property type="term" value="C:semaphorin receptor complex"/>
    <property type="evidence" value="ECO:0007669"/>
    <property type="project" value="TreeGrafter"/>
</dbReference>
<evidence type="ECO:0000256" key="6">
    <source>
        <dbReference type="ARBA" id="ARBA00023180"/>
    </source>
</evidence>
<keyword evidence="3" id="KW-0732">Signal</keyword>
<feature type="domain" description="IPT/TIG" evidence="7">
    <location>
        <begin position="1085"/>
        <end position="1169"/>
    </location>
</feature>
<feature type="domain" description="IPT/TIG" evidence="7">
    <location>
        <begin position="342"/>
        <end position="430"/>
    </location>
</feature>
<gene>
    <name evidence="9" type="ORF">ROHU_024343</name>
</gene>
<keyword evidence="5" id="KW-0472">Membrane</keyword>
<feature type="domain" description="IPT/TIG" evidence="7">
    <location>
        <begin position="2225"/>
        <end position="2313"/>
    </location>
</feature>
<dbReference type="PANTHER" id="PTHR22625">
    <property type="entry name" value="PLEXIN"/>
    <property type="match status" value="1"/>
</dbReference>
<keyword evidence="5" id="KW-1133">Transmembrane helix</keyword>
<accession>A0A498MLX7</accession>
<dbReference type="GO" id="GO:0030334">
    <property type="term" value="P:regulation of cell migration"/>
    <property type="evidence" value="ECO:0007669"/>
    <property type="project" value="TreeGrafter"/>
</dbReference>
<dbReference type="SMART" id="SM00630">
    <property type="entry name" value="Sema"/>
    <property type="match status" value="1"/>
</dbReference>
<dbReference type="GO" id="GO:0007162">
    <property type="term" value="P:negative regulation of cell adhesion"/>
    <property type="evidence" value="ECO:0007669"/>
    <property type="project" value="TreeGrafter"/>
</dbReference>
<dbReference type="GO" id="GO:0005886">
    <property type="term" value="C:plasma membrane"/>
    <property type="evidence" value="ECO:0007669"/>
    <property type="project" value="TreeGrafter"/>
</dbReference>
<reference evidence="9 10" key="1">
    <citation type="submission" date="2018-03" db="EMBL/GenBank/DDBJ databases">
        <title>Draft genome sequence of Rohu Carp (Labeo rohita).</title>
        <authorList>
            <person name="Das P."/>
            <person name="Kushwaha B."/>
            <person name="Joshi C.G."/>
            <person name="Kumar D."/>
            <person name="Nagpure N.S."/>
            <person name="Sahoo L."/>
            <person name="Das S.P."/>
            <person name="Bit A."/>
            <person name="Patnaik S."/>
            <person name="Meher P.K."/>
            <person name="Jayasankar P."/>
            <person name="Koringa P.G."/>
            <person name="Patel N.V."/>
            <person name="Hinsu A.T."/>
            <person name="Kumar R."/>
            <person name="Pandey M."/>
            <person name="Agarwal S."/>
            <person name="Srivastava S."/>
            <person name="Singh M."/>
            <person name="Iquebal M.A."/>
            <person name="Jaiswal S."/>
            <person name="Angadi U.B."/>
            <person name="Kumar N."/>
            <person name="Raza M."/>
            <person name="Shah T.M."/>
            <person name="Rai A."/>
            <person name="Jena J.K."/>
        </authorList>
    </citation>
    <scope>NUCLEOTIDE SEQUENCE [LARGE SCALE GENOMIC DNA]</scope>
    <source>
        <strain evidence="9">DASCIFA01</strain>
        <tissue evidence="9">Testis</tissue>
    </source>
</reference>
<dbReference type="InterPro" id="IPR002909">
    <property type="entry name" value="IPT_dom"/>
</dbReference>
<sequence length="2503" mass="279416">MRHDLYEEKRKDITNAPHHNRVNILVPFDVNGTLITCGTFQIGYCEVLDINDITNSIYYENYTSVGPRQDEKSVAFIVGQSTGRYLLVGKKGDEEKTPFTVVTLWSTLQSQIGGIFSKIAEGSDAAIQSTVRDVEFIDGFQQVSPSQSYLFLNTKTDYERKVLVLWMNSSKRKKTEIIRSLQAATIRCCSDKVRPVLVASTVIPSVNSVIWAGVFSAQNQQDPENSALALYDISNVQGHVNGFCAYGENPCGSQSGSELQPLNVVFKYSSMSAVAAVRTGPWIVLFIGTSDGQLIKLVLDEKFTAGCPIVLYKSDDEQAVFPKMHFDPVDFKHIYIALKNQEPEIFSLEPNRSSFHGRNNVLLRGRNLENVTKIRIRGDLDCIPKESPVFDRSSDTLRFHIPPSATKGTVKVCVVTPDDRCHGNSIITYSSQPRCTGIQPNVTWSSGGRKIHVQGSNMELVESVTVPLSNKVLQTQYTTSSGDVWFHSHPYDGRGQFRFLLNVENSTVDCGYLAYESDPKFIEFTTIQVAHGLQVNIQKKADLLNLSISEVTVTGLQADRQYQCVLKKIEVYSIICEIAGPVPVVDSLTKKADMLNLSMNEVTVMGVQGDQQYQCILEKIESNVIICKKGKPGAVPVVDSLTITVGNYVLRMSSANDVVNYDSDIKNIVVGNSKLFVLIDHRLHQMRHDLYEEKRKDITRVNILVPFDTNSTLIMCGTFEDGYCEVLDINDITNSIYYESKILVGPRQDEKSVAFIAGASTGRYLLVAKKDDDANSRDNRFTVVTLWNTLQSQHGGIFSNIARGTYAIIQSTVRDVEFVDGFQQVSSSESYLFLNAKTDYERKVLVLRMNSSKENKIEIIKSLQAATIRCCSDKVRPVLVASTVIRSANNIIWAGVFSAQNQQDPENSALALYDISKVQGRVKEFCPTWDRQCDSKLVLDEKFTAGCPIVLYKSDDERAVLPKMHFDPVDFKHIYIALRKQDACKDLHSETDYKEPEILTLEPNKVSFHGRNNVLLRGRNLENVNKIRIQGDLDCISKESPVFDRSSDTLRFHIPPSATKGTVKVCVVTPDNRCHGNSIITYSSQPSCTGIQPTVTWSSGGRKIHIQGSNLELVESVTVLPTNKVLKTQYSTSSEDVWFHSPPYDGSGQFKLSMNVGNTTVDCVDYFLYWPDPEFIRFITFLVANDLQVNIQKKTDMLNLRMNEVNVTGLQGDQQYQCVLQIIESNAIICKIKGESGAVTAVDSLTIGIGDTYVLSMGETTSYFCVSPQNPSGQICNKMKRYLLGILVLMKYCICDYEHNFDGDIKDFVVGNSKLFVLTDHRLHQMRLDLYEEKRKDITNAPHHNRVNILVPFDANGTLITCGTFEDGYCEVLDINDITNSIHYESNILVGPRQDEKYVAFVAGRYLLVGKKDDDAKPQHSLFSAVTVWSTLESQPGGIFSRIAEGTDAIIRSTVRDVEFVDGFQRVSPSQSYFFLNANTDYERKVIVLWLNSSKEKKREIIKTLQAATIRCCSDKVRPVLVASTVIPSVNGVIWAGVFSAQNQQDPENSALALYNISNVQGHVNGFCTIGEKPCGSESGSELQPLSVVFKYISISAVAAMRSESWIVLFIGTSDGQLIKVCLITYDLLVLDEKFTPGCPIVLFKSDDERAVFPKMHFDPVDFKHIYIALRKQLRRVSVVQCAKYNTLKDCTAALDPLCGWCVNSHRKILSLEPTNVSFHGRNNVLVRGRNLESVTKIRIQRELGHIPKECPVFDRSSDTLRFHIPPSATKGTVNPLRNTTSFFDVYRTSNVDVGGTSISGGRKIHVLGSNMEFVESVIIRPFNKVLKTQYNTSSGDVWFHSSPYDGSGQFSLLLNVGNSTVDCGYYLSYRPDPKFLQFTPFLVANDLQVNIQISIGDSYVLRLKENTKYFCISPQNPSGQDVWFDSPPYDGSGQFRLLLNVGNSTVDCVDYFLYQPDPEFTGFSTVPLAKDLQVNIQKKTDMLNLSTGEVNVRGLQGDQQRHCVLERIETNAIICVFSAQNQQDPENSALALYDISNIQGQVKGFCPVGERQCDSELMLDEKFTPGCPTVLYKSDDERAVFPRMHFDPVDFKHIYIALRKQITLHLSLSLESTGNPTFSCTFTTGTEKLCDGSDLPAVFPNCSCSFSDLLLYSRDSRVSATVTIEDQKITETLTVTNCSSITDNSPSASYTECVQCISSGCHWSSSSQRCDWTDGNGPQLKIQKLEILSLEPNKVLLHGRNNILLRGRNLESVTKIRIQGNPNCIPKESPVFDRSSDTLRFHIPPSETKGTVKVCVVTPDDRCHGNSIITYSSQPRCTRIQPNVTWSSGGRKIHVQGSNMELVESVTVPLSNKVQKTQYSTSSGDVWFHSYPYDGRGQFRFLLNVGNSTVDCGYLSYESDPKFTEFTTLQVASDLQVNIQKKADLLNLSINEVTVTGLQADRQYQCVLEKIEANSIICKIKGEAGTVPVVDLLTIKIGNYVLGMSNTTYQFCLSRQNTPGQG</sequence>
<protein>
    <submittedName>
        <fullName evidence="9">Plexin-C1-like protein</fullName>
    </submittedName>
</protein>
<keyword evidence="4" id="KW-0677">Repeat</keyword>